<accession>A0A3D8R0X1</accession>
<name>A0A3D8R0X1_9HELO</name>
<gene>
    <name evidence="2" type="ORF">BP6252_09089</name>
</gene>
<dbReference type="EMBL" id="PDLM01000010">
    <property type="protein sequence ID" value="RDW67693.1"/>
    <property type="molecule type" value="Genomic_DNA"/>
</dbReference>
<proteinExistence type="predicted"/>
<dbReference type="InterPro" id="IPR050471">
    <property type="entry name" value="AB_hydrolase"/>
</dbReference>
<evidence type="ECO:0000313" key="3">
    <source>
        <dbReference type="Proteomes" id="UP000256645"/>
    </source>
</evidence>
<dbReference type="Proteomes" id="UP000256645">
    <property type="component" value="Unassembled WGS sequence"/>
</dbReference>
<evidence type="ECO:0000313" key="2">
    <source>
        <dbReference type="EMBL" id="RDW67693.1"/>
    </source>
</evidence>
<keyword evidence="3" id="KW-1185">Reference proteome</keyword>
<dbReference type="InterPro" id="IPR000073">
    <property type="entry name" value="AB_hydrolase_1"/>
</dbReference>
<dbReference type="InterPro" id="IPR029058">
    <property type="entry name" value="AB_hydrolase_fold"/>
</dbReference>
<dbReference type="PANTHER" id="PTHR43433:SF10">
    <property type="entry name" value="AB HYDROLASE-1 DOMAIN-CONTAINING PROTEIN"/>
    <property type="match status" value="1"/>
</dbReference>
<comment type="caution">
    <text evidence="2">The sequence shown here is derived from an EMBL/GenBank/DDBJ whole genome shotgun (WGS) entry which is preliminary data.</text>
</comment>
<organism evidence="2 3">
    <name type="scientific">Coleophoma cylindrospora</name>
    <dbReference type="NCBI Taxonomy" id="1849047"/>
    <lineage>
        <taxon>Eukaryota</taxon>
        <taxon>Fungi</taxon>
        <taxon>Dikarya</taxon>
        <taxon>Ascomycota</taxon>
        <taxon>Pezizomycotina</taxon>
        <taxon>Leotiomycetes</taxon>
        <taxon>Helotiales</taxon>
        <taxon>Dermateaceae</taxon>
        <taxon>Coleophoma</taxon>
    </lineage>
</organism>
<dbReference type="Gene3D" id="3.40.50.1820">
    <property type="entry name" value="alpha/beta hydrolase"/>
    <property type="match status" value="1"/>
</dbReference>
<dbReference type="SUPFAM" id="SSF53474">
    <property type="entry name" value="alpha/beta-Hydrolases"/>
    <property type="match status" value="1"/>
</dbReference>
<dbReference type="PRINTS" id="PR00111">
    <property type="entry name" value="ABHYDROLASE"/>
</dbReference>
<dbReference type="PANTHER" id="PTHR43433">
    <property type="entry name" value="HYDROLASE, ALPHA/BETA FOLD FAMILY PROTEIN"/>
    <property type="match status" value="1"/>
</dbReference>
<dbReference type="Pfam" id="PF00561">
    <property type="entry name" value="Abhydrolase_1"/>
    <property type="match status" value="1"/>
</dbReference>
<evidence type="ECO:0000259" key="1">
    <source>
        <dbReference type="Pfam" id="PF00561"/>
    </source>
</evidence>
<protein>
    <recommendedName>
        <fullName evidence="1">AB hydrolase-1 domain-containing protein</fullName>
    </recommendedName>
</protein>
<dbReference type="OrthoDB" id="408373at2759"/>
<reference evidence="2 3" key="1">
    <citation type="journal article" date="2018" name="IMA Fungus">
        <title>IMA Genome-F 9: Draft genome sequence of Annulohypoxylon stygium, Aspergillus mulundensis, Berkeleyomyces basicola (syn. Thielaviopsis basicola), Ceratocystis smalleyi, two Cercospora beticola strains, Coleophoma cylindrospora, Fusarium fracticaudum, Phialophora cf. hyalina, and Morchella septimelata.</title>
        <authorList>
            <person name="Wingfield B.D."/>
            <person name="Bills G.F."/>
            <person name="Dong Y."/>
            <person name="Huang W."/>
            <person name="Nel W.J."/>
            <person name="Swalarsk-Parry B.S."/>
            <person name="Vaghefi N."/>
            <person name="Wilken P.M."/>
            <person name="An Z."/>
            <person name="de Beer Z.W."/>
            <person name="De Vos L."/>
            <person name="Chen L."/>
            <person name="Duong T.A."/>
            <person name="Gao Y."/>
            <person name="Hammerbacher A."/>
            <person name="Kikkert J.R."/>
            <person name="Li Y."/>
            <person name="Li H."/>
            <person name="Li K."/>
            <person name="Li Q."/>
            <person name="Liu X."/>
            <person name="Ma X."/>
            <person name="Naidoo K."/>
            <person name="Pethybridge S.J."/>
            <person name="Sun J."/>
            <person name="Steenkamp E.T."/>
            <person name="van der Nest M.A."/>
            <person name="van Wyk S."/>
            <person name="Wingfield M.J."/>
            <person name="Xiong C."/>
            <person name="Yue Q."/>
            <person name="Zhang X."/>
        </authorList>
    </citation>
    <scope>NUCLEOTIDE SEQUENCE [LARGE SCALE GENOMIC DNA]</scope>
    <source>
        <strain evidence="2 3">BP6252</strain>
    </source>
</reference>
<feature type="domain" description="AB hydrolase-1" evidence="1">
    <location>
        <begin position="98"/>
        <end position="367"/>
    </location>
</feature>
<sequence>MAMTSLGGLFRGASSKSAGLIIGTSVATTLAILLISRRGSKAANTILSPRATQLPSLSKEEHARLPYPPDAFPGARDVESPFGTFRCYEFGPEIGKKVVLVHGISTPCLSLGPLANELVERGCRVILLDLWGRGYSDGIDLPLDSRQYTSQILLAVTTSPLPWTGVENGFSLIGYSLGGGIAADFARYFPDMVRNLVLLAPAGLIRPYHFGWQSQLMYSGWVPEGLLLRIVKGRLQGSARVQSSVQQSEAEEMVIEQAEGARDTTFEDTSLSKTRPGVTVGAAIQWQVENHQAFVKAFVSSIQHSSISGRADTWKKLGLRHDKVLIIAGSTDSVIVPAELEEDAKAAIGDDKVEWLVIDGGHEFPITAAEEVTEQISKHWRLEYTDEIART</sequence>
<dbReference type="AlphaFoldDB" id="A0A3D8R0X1"/>
<dbReference type="STRING" id="1849047.A0A3D8R0X1"/>